<dbReference type="SUPFAM" id="SSF69304">
    <property type="entry name" value="Tricorn protease N-terminal domain"/>
    <property type="match status" value="1"/>
</dbReference>
<dbReference type="Gene3D" id="3.90.226.10">
    <property type="entry name" value="2-enoyl-CoA Hydratase, Chain A, domain 1"/>
    <property type="match status" value="1"/>
</dbReference>
<dbReference type="InterPro" id="IPR029045">
    <property type="entry name" value="ClpP/crotonase-like_dom_sf"/>
</dbReference>
<dbReference type="Proteomes" id="UP000199603">
    <property type="component" value="Unassembled WGS sequence"/>
</dbReference>
<dbReference type="Gene3D" id="2.120.10.60">
    <property type="entry name" value="Tricorn protease N-terminal domain"/>
    <property type="match status" value="1"/>
</dbReference>
<evidence type="ECO:0000256" key="3">
    <source>
        <dbReference type="ARBA" id="ARBA00022490"/>
    </source>
</evidence>
<feature type="site" description="Transition state stabilizer; via amide nitrogen" evidence="9">
    <location>
        <position position="979"/>
    </location>
</feature>
<dbReference type="Pfam" id="PF14685">
    <property type="entry name" value="PDZ_Tricorn"/>
    <property type="match status" value="1"/>
</dbReference>
<dbReference type="PANTHER" id="PTHR43253">
    <property type="entry name" value="TRICORN PROTEASE HOMOLOG 2-RELATED"/>
    <property type="match status" value="1"/>
</dbReference>
<dbReference type="InterPro" id="IPR001478">
    <property type="entry name" value="PDZ"/>
</dbReference>
<dbReference type="SUPFAM" id="SSF69322">
    <property type="entry name" value="Tricorn protease domain 2"/>
    <property type="match status" value="1"/>
</dbReference>
<feature type="active site" description="Nucleophile" evidence="8">
    <location>
        <position position="978"/>
    </location>
</feature>
<dbReference type="GO" id="GO:0005737">
    <property type="term" value="C:cytoplasm"/>
    <property type="evidence" value="ECO:0007669"/>
    <property type="project" value="UniProtKB-SubCell"/>
</dbReference>
<dbReference type="InterPro" id="IPR012393">
    <property type="entry name" value="Tricorn_protease"/>
</dbReference>
<dbReference type="SMART" id="SM00228">
    <property type="entry name" value="PDZ"/>
    <property type="match status" value="1"/>
</dbReference>
<dbReference type="SUPFAM" id="SSF50156">
    <property type="entry name" value="PDZ domain-like"/>
    <property type="match status" value="1"/>
</dbReference>
<keyword evidence="5 7" id="KW-0378">Hydrolase</keyword>
<dbReference type="InterPro" id="IPR028204">
    <property type="entry name" value="Tricorn_C1"/>
</dbReference>
<organism evidence="13 14">
    <name type="scientific">Aquimonas voraii</name>
    <dbReference type="NCBI Taxonomy" id="265719"/>
    <lineage>
        <taxon>Bacteria</taxon>
        <taxon>Pseudomonadati</taxon>
        <taxon>Pseudomonadota</taxon>
        <taxon>Gammaproteobacteria</taxon>
        <taxon>Lysobacterales</taxon>
        <taxon>Lysobacteraceae</taxon>
        <taxon>Aquimonas</taxon>
    </lineage>
</organism>
<evidence type="ECO:0000256" key="5">
    <source>
        <dbReference type="ARBA" id="ARBA00022801"/>
    </source>
</evidence>
<evidence type="ECO:0000256" key="8">
    <source>
        <dbReference type="PIRSR" id="PIRSR036421-1"/>
    </source>
</evidence>
<dbReference type="Gene3D" id="2.130.10.10">
    <property type="entry name" value="YVTN repeat-like/Quinoprotein amine dehydrogenase"/>
    <property type="match status" value="1"/>
</dbReference>
<accession>A0A1G6W2W6</accession>
<evidence type="ECO:0000256" key="9">
    <source>
        <dbReference type="PIRSR" id="PIRSR036421-3"/>
    </source>
</evidence>
<dbReference type="Pfam" id="PF26549">
    <property type="entry name" value="Tricorn_N"/>
    <property type="match status" value="1"/>
</dbReference>
<feature type="signal peptide" evidence="11">
    <location>
        <begin position="1"/>
        <end position="22"/>
    </location>
</feature>
<dbReference type="Pfam" id="PF03572">
    <property type="entry name" value="Peptidase_S41"/>
    <property type="match status" value="1"/>
</dbReference>
<evidence type="ECO:0000313" key="13">
    <source>
        <dbReference type="EMBL" id="SDD60053.1"/>
    </source>
</evidence>
<dbReference type="GO" id="GO:0006508">
    <property type="term" value="P:proteolysis"/>
    <property type="evidence" value="ECO:0007669"/>
    <property type="project" value="UniProtKB-UniRule"/>
</dbReference>
<feature type="compositionally biased region" description="Basic and acidic residues" evidence="10">
    <location>
        <begin position="548"/>
        <end position="569"/>
    </location>
</feature>
<evidence type="ECO:0000256" key="10">
    <source>
        <dbReference type="SAM" id="MobiDB-lite"/>
    </source>
</evidence>
<feature type="domain" description="PDZ" evidence="12">
    <location>
        <begin position="775"/>
        <end position="852"/>
    </location>
</feature>
<keyword evidence="3 7" id="KW-0963">Cytoplasm</keyword>
<evidence type="ECO:0000256" key="7">
    <source>
        <dbReference type="PIRNR" id="PIRNR036421"/>
    </source>
</evidence>
<proteinExistence type="inferred from homology"/>
<dbReference type="Gene3D" id="3.30.750.44">
    <property type="match status" value="1"/>
</dbReference>
<evidence type="ECO:0000256" key="1">
    <source>
        <dbReference type="ARBA" id="ARBA00004496"/>
    </source>
</evidence>
<evidence type="ECO:0000256" key="4">
    <source>
        <dbReference type="ARBA" id="ARBA00022670"/>
    </source>
</evidence>
<feature type="region of interest" description="Disordered" evidence="10">
    <location>
        <begin position="546"/>
        <end position="569"/>
    </location>
</feature>
<dbReference type="Pfam" id="PF14684">
    <property type="entry name" value="Tricorn_C1"/>
    <property type="match status" value="1"/>
</dbReference>
<dbReference type="OrthoDB" id="9758793at2"/>
<keyword evidence="11" id="KW-0732">Signal</keyword>
<dbReference type="PIRSF" id="PIRSF036421">
    <property type="entry name" value="Tricorn_protease"/>
    <property type="match status" value="1"/>
</dbReference>
<feature type="chain" id="PRO_5011712360" description="Tricorn protease homolog" evidence="11">
    <location>
        <begin position="23"/>
        <end position="1098"/>
    </location>
</feature>
<evidence type="ECO:0000256" key="2">
    <source>
        <dbReference type="ARBA" id="ARBA00008524"/>
    </source>
</evidence>
<comment type="similarity">
    <text evidence="2 7">Belongs to the peptidase S41B family.</text>
</comment>
<dbReference type="SMART" id="SM00245">
    <property type="entry name" value="TSPc"/>
    <property type="match status" value="1"/>
</dbReference>
<dbReference type="InterPro" id="IPR029414">
    <property type="entry name" value="Tricorn_PDZ"/>
</dbReference>
<dbReference type="InterPro" id="IPR005151">
    <property type="entry name" value="Tail-specific_protease"/>
</dbReference>
<dbReference type="STRING" id="265719.SAMN04488509_10493"/>
<keyword evidence="6 7" id="KW-0720">Serine protease</keyword>
<feature type="region of interest" description="Disordered" evidence="10">
    <location>
        <begin position="1077"/>
        <end position="1098"/>
    </location>
</feature>
<dbReference type="RefSeq" id="WP_091241739.1">
    <property type="nucleotide sequence ID" value="NZ_FNAG01000004.1"/>
</dbReference>
<dbReference type="Pfam" id="PF26550">
    <property type="entry name" value="Tricorn_2nd"/>
    <property type="match status" value="1"/>
</dbReference>
<evidence type="ECO:0000259" key="12">
    <source>
        <dbReference type="PROSITE" id="PS50106"/>
    </source>
</evidence>
<protein>
    <recommendedName>
        <fullName evidence="7">Tricorn protease homolog</fullName>
        <ecNumber evidence="7">3.4.21.-</ecNumber>
    </recommendedName>
</protein>
<name>A0A1G6W2W6_9GAMM</name>
<keyword evidence="14" id="KW-1185">Reference proteome</keyword>
<gene>
    <name evidence="13" type="ORF">SAMN04488509_10493</name>
</gene>
<dbReference type="InterPro" id="IPR036034">
    <property type="entry name" value="PDZ_sf"/>
</dbReference>
<reference evidence="13 14" key="1">
    <citation type="submission" date="2016-10" db="EMBL/GenBank/DDBJ databases">
        <authorList>
            <person name="de Groot N.N."/>
        </authorList>
    </citation>
    <scope>NUCLEOTIDE SEQUENCE [LARGE SCALE GENOMIC DNA]</scope>
    <source>
        <strain evidence="13 14">DSM 16957</strain>
    </source>
</reference>
<evidence type="ECO:0000313" key="14">
    <source>
        <dbReference type="Proteomes" id="UP000199603"/>
    </source>
</evidence>
<comment type="function">
    <text evidence="7">Degrades oligopeptides.</text>
</comment>
<dbReference type="SUPFAM" id="SSF52096">
    <property type="entry name" value="ClpP/crotonase"/>
    <property type="match status" value="1"/>
</dbReference>
<dbReference type="Gene3D" id="2.30.42.10">
    <property type="match status" value="1"/>
</dbReference>
<feature type="active site" description="Charge relay system" evidence="8">
    <location>
        <position position="1037"/>
    </location>
</feature>
<keyword evidence="4 7" id="KW-0645">Protease</keyword>
<dbReference type="AlphaFoldDB" id="A0A1G6W2W6"/>
<dbReference type="EMBL" id="FNAG01000004">
    <property type="protein sequence ID" value="SDD60053.1"/>
    <property type="molecule type" value="Genomic_DNA"/>
</dbReference>
<sequence length="1098" mass="119907">MSFPRLPVPAGLLFLIALPAAATEGWYRDPALHGDTVVFTAEGDLWRVSTQGGLAQRLTTHPAEESQAALSPDGRTLAFVASYEGAPEVYAMPLVGGAPKRLSFDNARVWVQGFAPDGRVVYASEAAVGPSWMRVLRLVDSASGATETLPLADAREAAFDAASSRVYFSRFGLAVTNDNARDYVGGAAAQLWQWQLGSEEEAQRLRPAGLGNPQRPLFLDGQLLLLGEQEGLTQLWRWNGSEAPAALTAHTDFDVRHPSAHGGRVVYQHGADLRLLDLGSGENRRLEIRLGSDFAQTRERQLAEPLKYLQGATLAADGSRAVLTARGQAVVAGLDSLRRIELAAPPGARLREAVLPKDATHAYALTDIEGRSELWSYPADGRPVGERVLGDEGSYRLRLYPSPDGRLLAHSDKAGRLFVLELASGRNREVDHGEFARDDAYAEVKWSPDSRHLAVLRVDSARLLNQLILIDVASGRRATLTSDRYPTVSAAFSRDGAFLYFLASRSYASSVPGPWGDRNTGPFFDRRNRLYALALDPEARFPFAPTTELDRAAPAGEEKGKGDEKDKGKRPLVWEGLAERLFEAPLPAGNYSELAADEARLYFLERDSVPGSQAQLRTLAIGNAPPKPETFATGLADYALSADGKKLLLLRAKPDNGGASELQIVAAGAKAPEDLSRATLKLADWRLPNDPREEWTQMFDDAWRMHREFSFDPAMRGLDWDAIRGKYAALLPRVQDRIELDDLLAQMIAELGLLHSQIRPGEYRAAPDAPVPAALGAQIGADARGLFIERIYRSDPELPAERSPLAQPGVDARSGDRLLAVNGRPVTARAELAQALLNQAGQQVLLDLQRGAASPHRTVVLPVRSDREAALRYSDWVEGRRARVEGVAEGRIGYLHLRAMGPQDIASFARDFYAQFDRQGLIIDVRRNRGGNIDSWILEKLLRRAWAFWQPPRGAPYTNMQQTFRGHLVVLTDALTYSDGETFAAGIKALQLGPVIGTRTAGAGVWLSDRNRLVDGGTARIAEFGQFEVGSGRWLIEGLGVAPDIEVDNPPRASFLGEDAQLEAALSHLRQRLQEAPLPALQAEPIPPRGQPAGDIRR</sequence>
<dbReference type="InterPro" id="IPR015943">
    <property type="entry name" value="WD40/YVTN_repeat-like_dom_sf"/>
</dbReference>
<dbReference type="PANTHER" id="PTHR43253:SF1">
    <property type="entry name" value="TRICORN PROTEASE HOMOLOG 2-RELATED"/>
    <property type="match status" value="1"/>
</dbReference>
<evidence type="ECO:0000256" key="6">
    <source>
        <dbReference type="ARBA" id="ARBA00022825"/>
    </source>
</evidence>
<dbReference type="PROSITE" id="PS50106">
    <property type="entry name" value="PDZ"/>
    <property type="match status" value="1"/>
</dbReference>
<feature type="active site" description="Charge relay system" evidence="8">
    <location>
        <position position="755"/>
    </location>
</feature>
<evidence type="ECO:0000256" key="11">
    <source>
        <dbReference type="SAM" id="SignalP"/>
    </source>
</evidence>
<dbReference type="GO" id="GO:0008236">
    <property type="term" value="F:serine-type peptidase activity"/>
    <property type="evidence" value="ECO:0007669"/>
    <property type="project" value="UniProtKB-UniRule"/>
</dbReference>
<dbReference type="CDD" id="cd07562">
    <property type="entry name" value="Peptidase_S41_TRI"/>
    <property type="match status" value="1"/>
</dbReference>
<dbReference type="EC" id="3.4.21.-" evidence="7"/>
<comment type="subcellular location">
    <subcellularLocation>
        <location evidence="1 7">Cytoplasm</location>
    </subcellularLocation>
</comment>